<dbReference type="Proteomes" id="UP000233606">
    <property type="component" value="Unassembled WGS sequence"/>
</dbReference>
<name>A0ACC9MNV9_9STAP</name>
<gene>
    <name evidence="1" type="ORF">CW682_12340</name>
</gene>
<reference evidence="1" key="1">
    <citation type="submission" date="2017-12" db="EMBL/GenBank/DDBJ databases">
        <title>Genomics of Macrococcus caseolyticus.</title>
        <authorList>
            <person name="MacFadyen A.C."/>
            <person name="Paterson G.K."/>
        </authorList>
    </citation>
    <scope>NUCLEOTIDE SEQUENCE</scope>
    <source>
        <strain evidence="1">5459_5_49</strain>
    </source>
</reference>
<evidence type="ECO:0000313" key="1">
    <source>
        <dbReference type="EMBL" id="PKE55326.1"/>
    </source>
</evidence>
<organism evidence="1 2">
    <name type="scientific">Macrococcoides caseolyticum</name>
    <dbReference type="NCBI Taxonomy" id="69966"/>
    <lineage>
        <taxon>Bacteria</taxon>
        <taxon>Bacillati</taxon>
        <taxon>Bacillota</taxon>
        <taxon>Bacilli</taxon>
        <taxon>Bacillales</taxon>
        <taxon>Staphylococcaceae</taxon>
        <taxon>Macrococcoides</taxon>
    </lineage>
</organism>
<proteinExistence type="predicted"/>
<protein>
    <submittedName>
        <fullName evidence="1">Uncharacterized protein</fullName>
    </submittedName>
</protein>
<dbReference type="EMBL" id="PIWU01000034">
    <property type="protein sequence ID" value="PKE55326.1"/>
    <property type="molecule type" value="Genomic_DNA"/>
</dbReference>
<keyword evidence="2" id="KW-1185">Reference proteome</keyword>
<evidence type="ECO:0000313" key="2">
    <source>
        <dbReference type="Proteomes" id="UP000233606"/>
    </source>
</evidence>
<comment type="caution">
    <text evidence="1">The sequence shown here is derived from an EMBL/GenBank/DDBJ whole genome shotgun (WGS) entry which is preliminary data.</text>
</comment>
<sequence length="133" mass="16162">MSKYNAKKVEYDGHIFDSIVERDYYIYLKRNGLIEHIELQPRYELIPAFKKQRKMEYIADFEVTYTDGTTEVIDIKGMATETAKVKAKLFRYLYQDKSLIWICRAPKYYQEQHGTEWIEYEELKKVRRQRKKG</sequence>
<accession>A0ACC9MNV9</accession>